<feature type="transmembrane region" description="Helical" evidence="6">
    <location>
        <begin position="441"/>
        <end position="462"/>
    </location>
</feature>
<feature type="transmembrane region" description="Helical" evidence="6">
    <location>
        <begin position="61"/>
        <end position="84"/>
    </location>
</feature>
<protein>
    <submittedName>
        <fullName evidence="7">Zinc iron permease</fullName>
    </submittedName>
</protein>
<dbReference type="OrthoDB" id="448280at2759"/>
<feature type="transmembrane region" description="Helical" evidence="6">
    <location>
        <begin position="104"/>
        <end position="122"/>
    </location>
</feature>
<gene>
    <name evidence="7" type="ORF">JVT61DRAFT_8780</name>
</gene>
<feature type="transmembrane region" description="Helical" evidence="6">
    <location>
        <begin position="375"/>
        <end position="396"/>
    </location>
</feature>
<feature type="compositionally biased region" description="Basic and acidic residues" evidence="5">
    <location>
        <begin position="216"/>
        <end position="235"/>
    </location>
</feature>
<evidence type="ECO:0000313" key="8">
    <source>
        <dbReference type="Proteomes" id="UP000683000"/>
    </source>
</evidence>
<reference evidence="7" key="1">
    <citation type="submission" date="2021-03" db="EMBL/GenBank/DDBJ databases">
        <title>Evolutionary innovations through gain and loss of genes in the ectomycorrhizal Boletales.</title>
        <authorList>
            <person name="Wu G."/>
            <person name="Miyauchi S."/>
            <person name="Morin E."/>
            <person name="Yang Z.-L."/>
            <person name="Xu J."/>
            <person name="Martin F.M."/>
        </authorList>
    </citation>
    <scope>NUCLEOTIDE SEQUENCE</scope>
    <source>
        <strain evidence="7">BR01</strain>
    </source>
</reference>
<evidence type="ECO:0000256" key="1">
    <source>
        <dbReference type="ARBA" id="ARBA00004141"/>
    </source>
</evidence>
<accession>A0A8I2YHF1</accession>
<feature type="compositionally biased region" description="Low complexity" evidence="5">
    <location>
        <begin position="133"/>
        <end position="142"/>
    </location>
</feature>
<dbReference type="EMBL" id="JAGFBS010000030">
    <property type="protein sequence ID" value="KAG6372071.1"/>
    <property type="molecule type" value="Genomic_DNA"/>
</dbReference>
<comment type="subcellular location">
    <subcellularLocation>
        <location evidence="1">Membrane</location>
        <topology evidence="1">Multi-pass membrane protein</topology>
    </subcellularLocation>
</comment>
<dbReference type="Proteomes" id="UP000683000">
    <property type="component" value="Unassembled WGS sequence"/>
</dbReference>
<keyword evidence="4 6" id="KW-0472">Membrane</keyword>
<evidence type="ECO:0000256" key="3">
    <source>
        <dbReference type="ARBA" id="ARBA00022989"/>
    </source>
</evidence>
<feature type="region of interest" description="Disordered" evidence="5">
    <location>
        <begin position="133"/>
        <end position="196"/>
    </location>
</feature>
<evidence type="ECO:0000313" key="7">
    <source>
        <dbReference type="EMBL" id="KAG6372071.1"/>
    </source>
</evidence>
<evidence type="ECO:0000256" key="4">
    <source>
        <dbReference type="ARBA" id="ARBA00023136"/>
    </source>
</evidence>
<dbReference type="AlphaFoldDB" id="A0A8I2YHF1"/>
<dbReference type="PANTHER" id="PTHR11040">
    <property type="entry name" value="ZINC/IRON TRANSPORTER"/>
    <property type="match status" value="1"/>
</dbReference>
<name>A0A8I2YHF1_9AGAM</name>
<evidence type="ECO:0000256" key="2">
    <source>
        <dbReference type="ARBA" id="ARBA00022692"/>
    </source>
</evidence>
<proteinExistence type="predicted"/>
<keyword evidence="8" id="KW-1185">Reference proteome</keyword>
<dbReference type="PANTHER" id="PTHR11040:SF44">
    <property type="entry name" value="PROTEIN ZNTC-RELATED"/>
    <property type="match status" value="1"/>
</dbReference>
<feature type="compositionally biased region" description="Basic and acidic residues" evidence="5">
    <location>
        <begin position="249"/>
        <end position="262"/>
    </location>
</feature>
<keyword evidence="3 6" id="KW-1133">Transmembrane helix</keyword>
<dbReference type="Pfam" id="PF02535">
    <property type="entry name" value="Zip"/>
    <property type="match status" value="1"/>
</dbReference>
<comment type="caution">
    <text evidence="7">The sequence shown here is derived from an EMBL/GenBank/DDBJ whole genome shotgun (WGS) entry which is preliminary data.</text>
</comment>
<organism evidence="7 8">
    <name type="scientific">Boletus reticuloceps</name>
    <dbReference type="NCBI Taxonomy" id="495285"/>
    <lineage>
        <taxon>Eukaryota</taxon>
        <taxon>Fungi</taxon>
        <taxon>Dikarya</taxon>
        <taxon>Basidiomycota</taxon>
        <taxon>Agaricomycotina</taxon>
        <taxon>Agaricomycetes</taxon>
        <taxon>Agaricomycetidae</taxon>
        <taxon>Boletales</taxon>
        <taxon>Boletineae</taxon>
        <taxon>Boletaceae</taxon>
        <taxon>Boletoideae</taxon>
        <taxon>Boletus</taxon>
    </lineage>
</organism>
<dbReference type="GO" id="GO:0005385">
    <property type="term" value="F:zinc ion transmembrane transporter activity"/>
    <property type="evidence" value="ECO:0007669"/>
    <property type="project" value="TreeGrafter"/>
</dbReference>
<sequence length="464" mass="50853">MSVPVIAGKDHPCFREFLMEPVTEAFYSRLVATLFIFVVSLFAVSFPTLSKRISVLRIPRIIFFIGKHFGTGVILSTAFVHLLQDSFEALRSPLVRARWKVGDRVGLIVLCSLLAIFLVEYVSTSFVNRLHSYSSPSSSIASTPRDGSPVDIERAPPSRSPDAQHPNPEQTPLIGTADSHHPPSHHRHSQDSSYGAVQHHVTTHSLVNGDASEYFEGHHRHESRSSHLSHHERSRPTTMYGPPGLADGRPSDVGHAHYMESGHHHHGLEDTVDATGTHEHHHFHHHHHSGHEAKIRIGKKRQIVGILVLQLGIMIHSLVIGLTLSITSGPDFTTLLTALTFHQLFEGLSLGIRVASLPSPREPEFKYLSILKPTLAFLFAITTPIGILLGMLIFAHNDDMAHLRLTQGIMSAISAGLLIYAACVEMLAGDFVMDPILWQSGVGNQALALFSLAAGVTLMALVGS</sequence>
<keyword evidence="2 6" id="KW-0812">Transmembrane</keyword>
<feature type="transmembrane region" description="Helical" evidence="6">
    <location>
        <begin position="26"/>
        <end position="49"/>
    </location>
</feature>
<evidence type="ECO:0000256" key="6">
    <source>
        <dbReference type="SAM" id="Phobius"/>
    </source>
</evidence>
<dbReference type="InterPro" id="IPR003689">
    <property type="entry name" value="ZIP"/>
</dbReference>
<evidence type="ECO:0000256" key="5">
    <source>
        <dbReference type="SAM" id="MobiDB-lite"/>
    </source>
</evidence>
<feature type="transmembrane region" description="Helical" evidence="6">
    <location>
        <begin position="303"/>
        <end position="326"/>
    </location>
</feature>
<dbReference type="GO" id="GO:0005886">
    <property type="term" value="C:plasma membrane"/>
    <property type="evidence" value="ECO:0007669"/>
    <property type="project" value="TreeGrafter"/>
</dbReference>
<feature type="transmembrane region" description="Helical" evidence="6">
    <location>
        <begin position="408"/>
        <end position="429"/>
    </location>
</feature>
<feature type="region of interest" description="Disordered" evidence="5">
    <location>
        <begin position="216"/>
        <end position="271"/>
    </location>
</feature>